<accession>A0ABS4Q8Y0</accession>
<sequence>MNPGDYRDPTPWASGITVSVLIALLTAAAVFSFGDALARVHPLLSIVVNLVAAGGAAPTAWRWRGVPVTRWVIAGLAAGVLLAWFALFVGLVFG</sequence>
<keyword evidence="1" id="KW-0812">Transmembrane</keyword>
<keyword evidence="3" id="KW-1185">Reference proteome</keyword>
<feature type="transmembrane region" description="Helical" evidence="1">
    <location>
        <begin position="12"/>
        <end position="31"/>
    </location>
</feature>
<dbReference type="RefSeq" id="WP_209884248.1">
    <property type="nucleotide sequence ID" value="NZ_JAGGMR010000001.1"/>
</dbReference>
<feature type="transmembrane region" description="Helical" evidence="1">
    <location>
        <begin position="73"/>
        <end position="93"/>
    </location>
</feature>
<evidence type="ECO:0008006" key="4">
    <source>
        <dbReference type="Google" id="ProtNLM"/>
    </source>
</evidence>
<proteinExistence type="predicted"/>
<keyword evidence="1" id="KW-1133">Transmembrane helix</keyword>
<organism evidence="2 3">
    <name type="scientific">Nocardia goodfellowii</name>
    <dbReference type="NCBI Taxonomy" id="882446"/>
    <lineage>
        <taxon>Bacteria</taxon>
        <taxon>Bacillati</taxon>
        <taxon>Actinomycetota</taxon>
        <taxon>Actinomycetes</taxon>
        <taxon>Mycobacteriales</taxon>
        <taxon>Nocardiaceae</taxon>
        <taxon>Nocardia</taxon>
    </lineage>
</organism>
<evidence type="ECO:0000313" key="2">
    <source>
        <dbReference type="EMBL" id="MBP2187568.1"/>
    </source>
</evidence>
<reference evidence="2 3" key="1">
    <citation type="submission" date="2021-03" db="EMBL/GenBank/DDBJ databases">
        <title>Sequencing the genomes of 1000 actinobacteria strains.</title>
        <authorList>
            <person name="Klenk H.-P."/>
        </authorList>
    </citation>
    <scope>NUCLEOTIDE SEQUENCE [LARGE SCALE GENOMIC DNA]</scope>
    <source>
        <strain evidence="2 3">DSM 45516</strain>
    </source>
</reference>
<name>A0ABS4Q8Y0_9NOCA</name>
<comment type="caution">
    <text evidence="2">The sequence shown here is derived from an EMBL/GenBank/DDBJ whole genome shotgun (WGS) entry which is preliminary data.</text>
</comment>
<dbReference type="Proteomes" id="UP001519325">
    <property type="component" value="Unassembled WGS sequence"/>
</dbReference>
<gene>
    <name evidence="2" type="ORF">BJ987_000469</name>
</gene>
<dbReference type="InterPro" id="IPR024244">
    <property type="entry name" value="DUF2537"/>
</dbReference>
<dbReference type="Pfam" id="PF10801">
    <property type="entry name" value="DUF2537"/>
    <property type="match status" value="1"/>
</dbReference>
<dbReference type="EMBL" id="JAGGMR010000001">
    <property type="protein sequence ID" value="MBP2187568.1"/>
    <property type="molecule type" value="Genomic_DNA"/>
</dbReference>
<evidence type="ECO:0000256" key="1">
    <source>
        <dbReference type="SAM" id="Phobius"/>
    </source>
</evidence>
<protein>
    <recommendedName>
        <fullName evidence="4">DUF2537 domain-containing protein</fullName>
    </recommendedName>
</protein>
<feature type="transmembrane region" description="Helical" evidence="1">
    <location>
        <begin position="43"/>
        <end position="61"/>
    </location>
</feature>
<keyword evidence="1" id="KW-0472">Membrane</keyword>
<evidence type="ECO:0000313" key="3">
    <source>
        <dbReference type="Proteomes" id="UP001519325"/>
    </source>
</evidence>